<dbReference type="EMBL" id="JANPWB010000014">
    <property type="protein sequence ID" value="KAJ1096384.1"/>
    <property type="molecule type" value="Genomic_DNA"/>
</dbReference>
<protein>
    <submittedName>
        <fullName evidence="1">Uncharacterized protein</fullName>
    </submittedName>
</protein>
<proteinExistence type="predicted"/>
<sequence length="130" mass="14747">MSEAATGEIPQHALRPLQEAITRMQMITAPYPQLRRESAVGFWRPAGRAQANTDAFGAAVWRGQWFCMQRRDLRASQCCVTAINSECKAIHHYDESPLTILTRRESQLQWVLDLPLLQVSGEQPRNVTGR</sequence>
<accession>A0AAV7LZT6</accession>
<name>A0AAV7LZT6_PLEWA</name>
<gene>
    <name evidence="1" type="ORF">NDU88_001526</name>
</gene>
<evidence type="ECO:0000313" key="2">
    <source>
        <dbReference type="Proteomes" id="UP001066276"/>
    </source>
</evidence>
<evidence type="ECO:0000313" key="1">
    <source>
        <dbReference type="EMBL" id="KAJ1096384.1"/>
    </source>
</evidence>
<organism evidence="1 2">
    <name type="scientific">Pleurodeles waltl</name>
    <name type="common">Iberian ribbed newt</name>
    <dbReference type="NCBI Taxonomy" id="8319"/>
    <lineage>
        <taxon>Eukaryota</taxon>
        <taxon>Metazoa</taxon>
        <taxon>Chordata</taxon>
        <taxon>Craniata</taxon>
        <taxon>Vertebrata</taxon>
        <taxon>Euteleostomi</taxon>
        <taxon>Amphibia</taxon>
        <taxon>Batrachia</taxon>
        <taxon>Caudata</taxon>
        <taxon>Salamandroidea</taxon>
        <taxon>Salamandridae</taxon>
        <taxon>Pleurodelinae</taxon>
        <taxon>Pleurodeles</taxon>
    </lineage>
</organism>
<comment type="caution">
    <text evidence="1">The sequence shown here is derived from an EMBL/GenBank/DDBJ whole genome shotgun (WGS) entry which is preliminary data.</text>
</comment>
<dbReference type="AlphaFoldDB" id="A0AAV7LZT6"/>
<dbReference type="Proteomes" id="UP001066276">
    <property type="component" value="Chromosome 10"/>
</dbReference>
<reference evidence="1" key="1">
    <citation type="journal article" date="2022" name="bioRxiv">
        <title>Sequencing and chromosome-scale assembly of the giantPleurodeles waltlgenome.</title>
        <authorList>
            <person name="Brown T."/>
            <person name="Elewa A."/>
            <person name="Iarovenko S."/>
            <person name="Subramanian E."/>
            <person name="Araus A.J."/>
            <person name="Petzold A."/>
            <person name="Susuki M."/>
            <person name="Suzuki K.-i.T."/>
            <person name="Hayashi T."/>
            <person name="Toyoda A."/>
            <person name="Oliveira C."/>
            <person name="Osipova E."/>
            <person name="Leigh N.D."/>
            <person name="Simon A."/>
            <person name="Yun M.H."/>
        </authorList>
    </citation>
    <scope>NUCLEOTIDE SEQUENCE</scope>
    <source>
        <strain evidence="1">20211129_DDA</strain>
        <tissue evidence="1">Liver</tissue>
    </source>
</reference>
<keyword evidence="2" id="KW-1185">Reference proteome</keyword>